<comment type="caution">
    <text evidence="1">The sequence shown here is derived from an EMBL/GenBank/DDBJ whole genome shotgun (WGS) entry which is preliminary data.</text>
</comment>
<keyword evidence="2" id="KW-1185">Reference proteome</keyword>
<organism evidence="1 2">
    <name type="scientific">Conoideocrella luteorostrata</name>
    <dbReference type="NCBI Taxonomy" id="1105319"/>
    <lineage>
        <taxon>Eukaryota</taxon>
        <taxon>Fungi</taxon>
        <taxon>Dikarya</taxon>
        <taxon>Ascomycota</taxon>
        <taxon>Pezizomycotina</taxon>
        <taxon>Sordariomycetes</taxon>
        <taxon>Hypocreomycetidae</taxon>
        <taxon>Hypocreales</taxon>
        <taxon>Clavicipitaceae</taxon>
        <taxon>Conoideocrella</taxon>
    </lineage>
</organism>
<dbReference type="AlphaFoldDB" id="A0AAJ0FV61"/>
<dbReference type="EMBL" id="JASWJB010000054">
    <property type="protein sequence ID" value="KAK2603909.1"/>
    <property type="molecule type" value="Genomic_DNA"/>
</dbReference>
<reference evidence="1" key="1">
    <citation type="submission" date="2023-06" db="EMBL/GenBank/DDBJ databases">
        <title>Conoideocrella luteorostrata (Hypocreales: Clavicipitaceae), a potential biocontrol fungus for elongate hemlock scale in United States Christmas tree production areas.</title>
        <authorList>
            <person name="Barrett H."/>
            <person name="Lovett B."/>
            <person name="Macias A.M."/>
            <person name="Stajich J.E."/>
            <person name="Kasson M.T."/>
        </authorList>
    </citation>
    <scope>NUCLEOTIDE SEQUENCE</scope>
    <source>
        <strain evidence="1">ARSEF 14590</strain>
    </source>
</reference>
<name>A0AAJ0FV61_9HYPO</name>
<dbReference type="Gene3D" id="2.60.120.560">
    <property type="entry name" value="Exo-inulinase, domain 1"/>
    <property type="match status" value="1"/>
</dbReference>
<sequence>MNRWVVSDGTCDAKSGMVIVADTPIGKANGGGSASLVFRATGLGQGADDCNGYYAGLSTEKSVVLQRVKGDLTFPKSAQVPITVNQVFHTKVQAIGDLINIMTHDSKFEVTLSGTSTSDAWSGEAVHDATFVDFVLDADIPLVNVSLPIARLVTGVGEGASLIRKRGKIFLNNDRARPAMHGVRAVKNLG</sequence>
<evidence type="ECO:0000313" key="1">
    <source>
        <dbReference type="EMBL" id="KAK2603909.1"/>
    </source>
</evidence>
<gene>
    <name evidence="1" type="ORF">QQS21_003944</name>
</gene>
<proteinExistence type="predicted"/>
<protein>
    <submittedName>
        <fullName evidence="1">Uncharacterized protein</fullName>
    </submittedName>
</protein>
<accession>A0AAJ0FV61</accession>
<evidence type="ECO:0000313" key="2">
    <source>
        <dbReference type="Proteomes" id="UP001251528"/>
    </source>
</evidence>
<dbReference type="Proteomes" id="UP001251528">
    <property type="component" value="Unassembled WGS sequence"/>
</dbReference>